<dbReference type="OrthoDB" id="9786503at2"/>
<organism evidence="5 6">
    <name type="scientific">Mesorhizobium temperatum</name>
    <dbReference type="NCBI Taxonomy" id="241416"/>
    <lineage>
        <taxon>Bacteria</taxon>
        <taxon>Pseudomonadati</taxon>
        <taxon>Pseudomonadota</taxon>
        <taxon>Alphaproteobacteria</taxon>
        <taxon>Hyphomicrobiales</taxon>
        <taxon>Phyllobacteriaceae</taxon>
        <taxon>Mesorhizobium</taxon>
    </lineage>
</organism>
<evidence type="ECO:0000313" key="5">
    <source>
        <dbReference type="EMBL" id="PAQ09811.1"/>
    </source>
</evidence>
<feature type="domain" description="FAD/NAD(P)-binding" evidence="4">
    <location>
        <begin position="2"/>
        <end position="280"/>
    </location>
</feature>
<name>A0A271LNU3_9HYPH</name>
<sequence>MFDCLIIGGGPAGLTAATYLGRFRRQVVLVDAGESRAKWIPSTHNCPGFPDGITGTDLLGRLHSQAVRYGANLVEDTVRSVRHAGANFIATASLPIRARTVLMATGIVDKLPDISNAADLIKAGTLRLCPICDGYEVIDKRVAVIGPLKNAMKKALFMRTFTRNLTLLMTDPETGDDPHALAMLAREGIEVAACTRDAIRASGPDAIVEFSDGKVLAFDTIYPAMGCTMRSQLAVELGAKCDEVGNLVTDSHQRTNILGLYAAGDVVDEINQIAVAFGHAAAAASDIHNYLANSDRDA</sequence>
<dbReference type="PRINTS" id="PR00368">
    <property type="entry name" value="FADPNR"/>
</dbReference>
<dbReference type="PANTHER" id="PTHR48105">
    <property type="entry name" value="THIOREDOXIN REDUCTASE 1-RELATED-RELATED"/>
    <property type="match status" value="1"/>
</dbReference>
<evidence type="ECO:0000313" key="6">
    <source>
        <dbReference type="Proteomes" id="UP000216442"/>
    </source>
</evidence>
<reference evidence="5 6" key="1">
    <citation type="submission" date="2017-08" db="EMBL/GenBank/DDBJ databases">
        <title>Mesorhizobium wenxinae sp. nov., a novel rhizobial species isolated from root nodules of chickpea (Cicer arietinum L.).</title>
        <authorList>
            <person name="Zhang J."/>
        </authorList>
    </citation>
    <scope>NUCLEOTIDE SEQUENCE [LARGE SCALE GENOMIC DNA]</scope>
    <source>
        <strain evidence="5 6">SDW018</strain>
    </source>
</reference>
<accession>A0A271LNU3</accession>
<keyword evidence="6" id="KW-1185">Reference proteome</keyword>
<dbReference type="AlphaFoldDB" id="A0A271LNU3"/>
<dbReference type="InterPro" id="IPR036188">
    <property type="entry name" value="FAD/NAD-bd_sf"/>
</dbReference>
<proteinExistence type="predicted"/>
<comment type="caution">
    <text evidence="5">The sequence shown here is derived from an EMBL/GenBank/DDBJ whole genome shotgun (WGS) entry which is preliminary data.</text>
</comment>
<keyword evidence="3" id="KW-0560">Oxidoreductase</keyword>
<dbReference type="GO" id="GO:0016491">
    <property type="term" value="F:oxidoreductase activity"/>
    <property type="evidence" value="ECO:0007669"/>
    <property type="project" value="UniProtKB-KW"/>
</dbReference>
<dbReference type="Pfam" id="PF07992">
    <property type="entry name" value="Pyr_redox_2"/>
    <property type="match status" value="1"/>
</dbReference>
<evidence type="ECO:0000256" key="2">
    <source>
        <dbReference type="ARBA" id="ARBA00022630"/>
    </source>
</evidence>
<gene>
    <name evidence="5" type="ORF">CIT26_11075</name>
</gene>
<keyword evidence="2" id="KW-0285">Flavoprotein</keyword>
<dbReference type="EMBL" id="NPKJ01000039">
    <property type="protein sequence ID" value="PAQ09811.1"/>
    <property type="molecule type" value="Genomic_DNA"/>
</dbReference>
<dbReference type="PRINTS" id="PR00469">
    <property type="entry name" value="PNDRDTASEII"/>
</dbReference>
<evidence type="ECO:0000256" key="3">
    <source>
        <dbReference type="ARBA" id="ARBA00023002"/>
    </source>
</evidence>
<dbReference type="RefSeq" id="WP_095492618.1">
    <property type="nucleotide sequence ID" value="NZ_NPKJ01000039.1"/>
</dbReference>
<dbReference type="SUPFAM" id="SSF51905">
    <property type="entry name" value="FAD/NAD(P)-binding domain"/>
    <property type="match status" value="1"/>
</dbReference>
<dbReference type="InterPro" id="IPR023753">
    <property type="entry name" value="FAD/NAD-binding_dom"/>
</dbReference>
<dbReference type="InterPro" id="IPR050097">
    <property type="entry name" value="Ferredoxin-NADP_redctase_2"/>
</dbReference>
<evidence type="ECO:0000259" key="4">
    <source>
        <dbReference type="Pfam" id="PF07992"/>
    </source>
</evidence>
<evidence type="ECO:0000256" key="1">
    <source>
        <dbReference type="ARBA" id="ARBA00018719"/>
    </source>
</evidence>
<dbReference type="Proteomes" id="UP000216442">
    <property type="component" value="Unassembled WGS sequence"/>
</dbReference>
<dbReference type="Gene3D" id="3.50.50.60">
    <property type="entry name" value="FAD/NAD(P)-binding domain"/>
    <property type="match status" value="2"/>
</dbReference>
<protein>
    <recommendedName>
        <fullName evidence="1">Thioredoxin reductase</fullName>
    </recommendedName>
</protein>